<dbReference type="InterPro" id="IPR050884">
    <property type="entry name" value="CNP_phosphodiesterase-III"/>
</dbReference>
<dbReference type="PANTHER" id="PTHR42988:SF2">
    <property type="entry name" value="CYCLIC NUCLEOTIDE PHOSPHODIESTERASE CBUA0032-RELATED"/>
    <property type="match status" value="1"/>
</dbReference>
<dbReference type="EMBL" id="CATWHI010000007">
    <property type="protein sequence ID" value="CAJ0744386.1"/>
    <property type="molecule type" value="Genomic_DNA"/>
</dbReference>
<keyword evidence="3" id="KW-0408">Iron</keyword>
<dbReference type="RefSeq" id="WP_316902048.1">
    <property type="nucleotide sequence ID" value="NZ_CATWHI010000007.1"/>
</dbReference>
<protein>
    <submittedName>
        <fullName evidence="7">3',5'-cyclic adenosine monophosphate phosphodiesterase CpdA</fullName>
        <ecNumber evidence="7">3.1.4.53</ecNumber>
    </submittedName>
</protein>
<dbReference type="Proteomes" id="UP001189225">
    <property type="component" value="Unassembled WGS sequence"/>
</dbReference>
<dbReference type="Pfam" id="PF24408">
    <property type="entry name" value="wHTH-Calcineurin_assc"/>
    <property type="match status" value="1"/>
</dbReference>
<evidence type="ECO:0000256" key="3">
    <source>
        <dbReference type="ARBA" id="ARBA00023004"/>
    </source>
</evidence>
<dbReference type="EC" id="3.1.4.53" evidence="7"/>
<evidence type="ECO:0000313" key="7">
    <source>
        <dbReference type="EMBL" id="CAJ0744386.1"/>
    </source>
</evidence>
<evidence type="ECO:0000256" key="4">
    <source>
        <dbReference type="ARBA" id="ARBA00025742"/>
    </source>
</evidence>
<evidence type="ECO:0000259" key="6">
    <source>
        <dbReference type="Pfam" id="PF24408"/>
    </source>
</evidence>
<dbReference type="Gene3D" id="3.60.21.10">
    <property type="match status" value="1"/>
</dbReference>
<name>A0AB72XBI1_9RALS</name>
<keyword evidence="2 7" id="KW-0378">Hydrolase</keyword>
<dbReference type="InterPro" id="IPR004843">
    <property type="entry name" value="Calcineurin-like_PHP"/>
</dbReference>
<comment type="caution">
    <text evidence="7">The sequence shown here is derived from an EMBL/GenBank/DDBJ whole genome shotgun (WGS) entry which is preliminary data.</text>
</comment>
<comment type="similarity">
    <text evidence="4">Belongs to the cyclic nucleotide phosphodiesterase class-III family.</text>
</comment>
<dbReference type="InterPro" id="IPR029052">
    <property type="entry name" value="Metallo-depent_PP-like"/>
</dbReference>
<keyword evidence="1" id="KW-0479">Metal-binding</keyword>
<evidence type="ECO:0000256" key="1">
    <source>
        <dbReference type="ARBA" id="ARBA00022723"/>
    </source>
</evidence>
<organism evidence="7 8">
    <name type="scientific">Ralstonia edaphi</name>
    <dbReference type="NCBI Taxonomy" id="3058599"/>
    <lineage>
        <taxon>Bacteria</taxon>
        <taxon>Pseudomonadati</taxon>
        <taxon>Pseudomonadota</taxon>
        <taxon>Betaproteobacteria</taxon>
        <taxon>Burkholderiales</taxon>
        <taxon>Burkholderiaceae</taxon>
        <taxon>Ralstonia</taxon>
    </lineage>
</organism>
<dbReference type="SUPFAM" id="SSF56300">
    <property type="entry name" value="Metallo-dependent phosphatases"/>
    <property type="match status" value="1"/>
</dbReference>
<dbReference type="Pfam" id="PF00149">
    <property type="entry name" value="Metallophos"/>
    <property type="match status" value="1"/>
</dbReference>
<dbReference type="PANTHER" id="PTHR42988">
    <property type="entry name" value="PHOSPHOHYDROLASE"/>
    <property type="match status" value="1"/>
</dbReference>
<evidence type="ECO:0000259" key="5">
    <source>
        <dbReference type="Pfam" id="PF00149"/>
    </source>
</evidence>
<gene>
    <name evidence="7" type="primary">cpdA_3</name>
    <name evidence="7" type="ORF">R16034_04406</name>
</gene>
<accession>A0AB72XBI1</accession>
<dbReference type="InterPro" id="IPR057846">
    <property type="entry name" value="wHTH-Calcineurin_assc"/>
</dbReference>
<feature type="domain" description="Calcineurin-like phosphoesterase" evidence="5">
    <location>
        <begin position="7"/>
        <end position="245"/>
    </location>
</feature>
<proteinExistence type="inferred from homology"/>
<dbReference type="GO" id="GO:0046872">
    <property type="term" value="F:metal ion binding"/>
    <property type="evidence" value="ECO:0007669"/>
    <property type="project" value="UniProtKB-KW"/>
</dbReference>
<keyword evidence="8" id="KW-1185">Reference proteome</keyword>
<dbReference type="AlphaFoldDB" id="A0AB72XBI1"/>
<sequence length="396" mass="44112">MSALRVRLALLSDLHAYHPEAGRSAVSYLPTTQGVSDPDPFGNLEDLIKREALNVNFLICAGDICDKADFRGFQYAWGRLNALKESLGATQLIATCGNHDLNSRHIDSAEDPDPKGALQTVQPQFPFVSDELTNQFWARNFAFLEPLQGVRFLVLNTSAYHGGSAGEEAHGRVSRRTIDAIRRKLAVEEQVDLNVLLCHHHVRPLKGLWQSAPDAEFMQKGGELLSMLTSTTASPWLVLHGHRHIPNLEHSRDPDCVVVGASSFSGQIPGKLNQFHILEIIVDHSVPQPLTGTIETWSWTITGGWQKRPIQNDEEGFPPQCGFGSQFQPRALAEKIAQILDKTPDYKSWEEVAERVPDVNFMTPTHLSQVEKLLEAMNIKLHRDREGMLTQVGRSA</sequence>
<evidence type="ECO:0000313" key="8">
    <source>
        <dbReference type="Proteomes" id="UP001189225"/>
    </source>
</evidence>
<evidence type="ECO:0000256" key="2">
    <source>
        <dbReference type="ARBA" id="ARBA00022801"/>
    </source>
</evidence>
<dbReference type="GO" id="GO:0004115">
    <property type="term" value="F:3',5'-cyclic-AMP phosphodiesterase activity"/>
    <property type="evidence" value="ECO:0007669"/>
    <property type="project" value="UniProtKB-EC"/>
</dbReference>
<reference evidence="7 8" key="1">
    <citation type="submission" date="2023-07" db="EMBL/GenBank/DDBJ databases">
        <authorList>
            <person name="Peeters C."/>
        </authorList>
    </citation>
    <scope>NUCLEOTIDE SEQUENCE [LARGE SCALE GENOMIC DNA]</scope>
    <source>
        <strain evidence="7 8">R-16034</strain>
    </source>
</reference>
<feature type="domain" description="Calcineurin" evidence="6">
    <location>
        <begin position="321"/>
        <end position="376"/>
    </location>
</feature>